<dbReference type="AlphaFoldDB" id="A0A4R6YBX1"/>
<keyword evidence="5 7" id="KW-0808">Transferase</keyword>
<dbReference type="CDD" id="cd02440">
    <property type="entry name" value="AdoMet_MTases"/>
    <property type="match status" value="1"/>
</dbReference>
<dbReference type="InterPro" id="IPR029063">
    <property type="entry name" value="SAM-dependent_MTases_sf"/>
</dbReference>
<name>A0A4R6YBX1_9BURK</name>
<evidence type="ECO:0000256" key="6">
    <source>
        <dbReference type="ARBA" id="ARBA00022691"/>
    </source>
</evidence>
<dbReference type="FunFam" id="3.40.50.150:FF:000010">
    <property type="entry name" value="Protein-L-isoaspartate O-methyltransferase"/>
    <property type="match status" value="1"/>
</dbReference>
<sequence length="285" mass="31904">MSKGPKKNSYEPLSEVQRAWLRSQEQARQKVKPSIVQSFAPVAPQSLYPIMQENTLRNTSSDWRERPEVLLKARALMVDTVRQKGVDDTAVLNAMRRLPRHVFVDDAFYLRAYDDDALPIGHGQTISQPSTVARMLMLLRAHADCHKVLEIGTGCGYQAAVLALCVEQVYSIERIAPLYELASFNLNQVRGVLPHMPNLRFSDGMLGWAEAAPFDGIILAAAGLTVPQTLLEQLRVGGVLIAPVALEAHSQQHLVRITRTSEKEWQREILETVRFVPLVKGVLHK</sequence>
<feature type="active site" evidence="7">
    <location>
        <position position="127"/>
    </location>
</feature>
<evidence type="ECO:0000313" key="9">
    <source>
        <dbReference type="Proteomes" id="UP000294480"/>
    </source>
</evidence>
<dbReference type="RefSeq" id="WP_133618832.1">
    <property type="nucleotide sequence ID" value="NZ_SNZE01000001.1"/>
</dbReference>
<dbReference type="PANTHER" id="PTHR11579:SF0">
    <property type="entry name" value="PROTEIN-L-ISOASPARTATE(D-ASPARTATE) O-METHYLTRANSFERASE"/>
    <property type="match status" value="1"/>
</dbReference>
<comment type="function">
    <text evidence="7">Catalyzes the methyl esterification of L-isoaspartyl residues in peptides and proteins that result from spontaneous decomposition of normal L-aspartyl and L-asparaginyl residues. It plays a role in the repair and/or degradation of damaged proteins.</text>
</comment>
<dbReference type="NCBIfam" id="TIGR00080">
    <property type="entry name" value="pimt"/>
    <property type="match status" value="1"/>
</dbReference>
<keyword evidence="6 7" id="KW-0949">S-adenosyl-L-methionine</keyword>
<dbReference type="SUPFAM" id="SSF53335">
    <property type="entry name" value="S-adenosyl-L-methionine-dependent methyltransferases"/>
    <property type="match status" value="1"/>
</dbReference>
<dbReference type="EMBL" id="SNZE01000001">
    <property type="protein sequence ID" value="TDR33152.1"/>
    <property type="molecule type" value="Genomic_DNA"/>
</dbReference>
<dbReference type="InterPro" id="IPR000682">
    <property type="entry name" value="PCMT"/>
</dbReference>
<evidence type="ECO:0000256" key="1">
    <source>
        <dbReference type="ARBA" id="ARBA00004496"/>
    </source>
</evidence>
<dbReference type="Pfam" id="PF01135">
    <property type="entry name" value="PCMT"/>
    <property type="match status" value="1"/>
</dbReference>
<comment type="similarity">
    <text evidence="2 7">Belongs to the methyltransferase superfamily. L-isoaspartyl/D-aspartyl protein methyltransferase family.</text>
</comment>
<accession>A0A4R6YBX1</accession>
<dbReference type="GO" id="GO:0004719">
    <property type="term" value="F:protein-L-isoaspartate (D-aspartate) O-methyltransferase activity"/>
    <property type="evidence" value="ECO:0007669"/>
    <property type="project" value="UniProtKB-UniRule"/>
</dbReference>
<keyword evidence="3 7" id="KW-0963">Cytoplasm</keyword>
<proteinExistence type="inferred from homology"/>
<protein>
    <recommendedName>
        <fullName evidence="7">Protein-L-isoaspartate O-methyltransferase</fullName>
        <ecNumber evidence="7">2.1.1.77</ecNumber>
    </recommendedName>
    <alternativeName>
        <fullName evidence="7">L-isoaspartyl protein carboxyl methyltransferase</fullName>
    </alternativeName>
    <alternativeName>
        <fullName evidence="7">Protein L-isoaspartyl methyltransferase</fullName>
    </alternativeName>
    <alternativeName>
        <fullName evidence="7">Protein-beta-aspartate methyltransferase</fullName>
        <shortName evidence="7">PIMT</shortName>
    </alternativeName>
</protein>
<reference evidence="8 9" key="1">
    <citation type="submission" date="2019-03" db="EMBL/GenBank/DDBJ databases">
        <title>Genomic Encyclopedia of Type Strains, Phase IV (KMG-IV): sequencing the most valuable type-strain genomes for metagenomic binning, comparative biology and taxonomic classification.</title>
        <authorList>
            <person name="Goeker M."/>
        </authorList>
    </citation>
    <scope>NUCLEOTIDE SEQUENCE [LARGE SCALE GENOMIC DNA]</scope>
    <source>
        <strain evidence="8 9">DSM 102852</strain>
    </source>
</reference>
<dbReference type="PANTHER" id="PTHR11579">
    <property type="entry name" value="PROTEIN-L-ISOASPARTATE O-METHYLTRANSFERASE"/>
    <property type="match status" value="1"/>
</dbReference>
<dbReference type="GO" id="GO:0005737">
    <property type="term" value="C:cytoplasm"/>
    <property type="evidence" value="ECO:0007669"/>
    <property type="project" value="UniProtKB-SubCell"/>
</dbReference>
<evidence type="ECO:0000256" key="7">
    <source>
        <dbReference type="HAMAP-Rule" id="MF_00090"/>
    </source>
</evidence>
<dbReference type="HAMAP" id="MF_00090">
    <property type="entry name" value="PIMT"/>
    <property type="match status" value="1"/>
</dbReference>
<evidence type="ECO:0000313" key="8">
    <source>
        <dbReference type="EMBL" id="TDR33152.1"/>
    </source>
</evidence>
<evidence type="ECO:0000256" key="2">
    <source>
        <dbReference type="ARBA" id="ARBA00005369"/>
    </source>
</evidence>
<dbReference type="GO" id="GO:0032259">
    <property type="term" value="P:methylation"/>
    <property type="evidence" value="ECO:0007669"/>
    <property type="project" value="UniProtKB-KW"/>
</dbReference>
<dbReference type="OrthoDB" id="9810066at2"/>
<comment type="caution">
    <text evidence="8">The sequence shown here is derived from an EMBL/GenBank/DDBJ whole genome shotgun (WGS) entry which is preliminary data.</text>
</comment>
<evidence type="ECO:0000256" key="4">
    <source>
        <dbReference type="ARBA" id="ARBA00022603"/>
    </source>
</evidence>
<keyword evidence="9" id="KW-1185">Reference proteome</keyword>
<organism evidence="8 9">
    <name type="scientific">Hydromonas duriensis</name>
    <dbReference type="NCBI Taxonomy" id="1527608"/>
    <lineage>
        <taxon>Bacteria</taxon>
        <taxon>Pseudomonadati</taxon>
        <taxon>Pseudomonadota</taxon>
        <taxon>Betaproteobacteria</taxon>
        <taxon>Burkholderiales</taxon>
        <taxon>Burkholderiaceae</taxon>
        <taxon>Hydromonas</taxon>
    </lineage>
</organism>
<dbReference type="Gene3D" id="3.40.50.150">
    <property type="entry name" value="Vaccinia Virus protein VP39"/>
    <property type="match status" value="1"/>
</dbReference>
<dbReference type="NCBIfam" id="NF001453">
    <property type="entry name" value="PRK00312.1"/>
    <property type="match status" value="1"/>
</dbReference>
<comment type="subcellular location">
    <subcellularLocation>
        <location evidence="1 7">Cytoplasm</location>
    </subcellularLocation>
</comment>
<dbReference type="GO" id="GO:0030091">
    <property type="term" value="P:protein repair"/>
    <property type="evidence" value="ECO:0007669"/>
    <property type="project" value="UniProtKB-UniRule"/>
</dbReference>
<comment type="catalytic activity">
    <reaction evidence="7">
        <text>[protein]-L-isoaspartate + S-adenosyl-L-methionine = [protein]-L-isoaspartate alpha-methyl ester + S-adenosyl-L-homocysteine</text>
        <dbReference type="Rhea" id="RHEA:12705"/>
        <dbReference type="Rhea" id="RHEA-COMP:12143"/>
        <dbReference type="Rhea" id="RHEA-COMP:12144"/>
        <dbReference type="ChEBI" id="CHEBI:57856"/>
        <dbReference type="ChEBI" id="CHEBI:59789"/>
        <dbReference type="ChEBI" id="CHEBI:90596"/>
        <dbReference type="ChEBI" id="CHEBI:90598"/>
        <dbReference type="EC" id="2.1.1.77"/>
    </reaction>
</comment>
<gene>
    <name evidence="7" type="primary">pcm</name>
    <name evidence="8" type="ORF">DFR44_101205</name>
</gene>
<evidence type="ECO:0000256" key="3">
    <source>
        <dbReference type="ARBA" id="ARBA00022490"/>
    </source>
</evidence>
<dbReference type="Proteomes" id="UP000294480">
    <property type="component" value="Unassembled WGS sequence"/>
</dbReference>
<keyword evidence="4 7" id="KW-0489">Methyltransferase</keyword>
<evidence type="ECO:0000256" key="5">
    <source>
        <dbReference type="ARBA" id="ARBA00022679"/>
    </source>
</evidence>
<dbReference type="EC" id="2.1.1.77" evidence="7"/>
<dbReference type="PROSITE" id="PS01279">
    <property type="entry name" value="PCMT"/>
    <property type="match status" value="1"/>
</dbReference>